<protein>
    <recommendedName>
        <fullName evidence="3">ER membrane protein complex subunit 4</fullName>
    </recommendedName>
</protein>
<evidence type="ECO:0000256" key="10">
    <source>
        <dbReference type="SAM" id="Phobius"/>
    </source>
</evidence>
<evidence type="ECO:0000256" key="5">
    <source>
        <dbReference type="ARBA" id="ARBA00022824"/>
    </source>
</evidence>
<feature type="region of interest" description="Disordered" evidence="9">
    <location>
        <begin position="1"/>
        <end position="47"/>
    </location>
</feature>
<evidence type="ECO:0000259" key="11">
    <source>
        <dbReference type="SMART" id="SM01117"/>
    </source>
</evidence>
<dbReference type="SMART" id="SM01117">
    <property type="entry name" value="Cyt-b5"/>
    <property type="match status" value="1"/>
</dbReference>
<dbReference type="GO" id="GO:0005789">
    <property type="term" value="C:endoplasmic reticulum membrane"/>
    <property type="evidence" value="ECO:0007669"/>
    <property type="project" value="UniProtKB-SubCell"/>
</dbReference>
<dbReference type="InterPro" id="IPR001199">
    <property type="entry name" value="Cyt_B5-like_heme/steroid-bd"/>
</dbReference>
<feature type="transmembrane region" description="Helical" evidence="10">
    <location>
        <begin position="190"/>
        <end position="210"/>
    </location>
</feature>
<evidence type="ECO:0000256" key="7">
    <source>
        <dbReference type="ARBA" id="ARBA00023136"/>
    </source>
</evidence>
<keyword evidence="6 10" id="KW-1133">Transmembrane helix</keyword>
<keyword evidence="13" id="KW-1185">Reference proteome</keyword>
<keyword evidence="7 10" id="KW-0472">Membrane</keyword>
<evidence type="ECO:0000313" key="13">
    <source>
        <dbReference type="Proteomes" id="UP001164929"/>
    </source>
</evidence>
<dbReference type="AlphaFoldDB" id="A0AAD6LAC1"/>
<evidence type="ECO:0000313" key="12">
    <source>
        <dbReference type="EMBL" id="KAJ6957005.1"/>
    </source>
</evidence>
<evidence type="ECO:0000256" key="9">
    <source>
        <dbReference type="SAM" id="MobiDB-lite"/>
    </source>
</evidence>
<name>A0AAD6LAC1_9ROSI</name>
<evidence type="ECO:0000256" key="6">
    <source>
        <dbReference type="ARBA" id="ARBA00022989"/>
    </source>
</evidence>
<feature type="transmembrane region" description="Helical" evidence="10">
    <location>
        <begin position="230"/>
        <end position="251"/>
    </location>
</feature>
<comment type="similarity">
    <text evidence="8">Belongs to the cytochrome b5 family. MAPR subfamily.</text>
</comment>
<evidence type="ECO:0000256" key="4">
    <source>
        <dbReference type="ARBA" id="ARBA00022692"/>
    </source>
</evidence>
<feature type="transmembrane region" description="Helical" evidence="10">
    <location>
        <begin position="80"/>
        <end position="105"/>
    </location>
</feature>
<dbReference type="Pfam" id="PF00173">
    <property type="entry name" value="Cyt-b5"/>
    <property type="match status" value="1"/>
</dbReference>
<gene>
    <name evidence="12" type="ORF">NC653_039049</name>
</gene>
<keyword evidence="4 10" id="KW-0812">Transmembrane</keyword>
<evidence type="ECO:0000256" key="8">
    <source>
        <dbReference type="ARBA" id="ARBA00038357"/>
    </source>
</evidence>
<dbReference type="InterPro" id="IPR036400">
    <property type="entry name" value="Cyt_B5-like_heme/steroid_sf"/>
</dbReference>
<dbReference type="PANTHER" id="PTHR19315">
    <property type="entry name" value="ER MEMBRANE PROTEIN COMPLEX SUBUNIT 4"/>
    <property type="match status" value="1"/>
</dbReference>
<comment type="subcellular location">
    <subcellularLocation>
        <location evidence="1">Endoplasmic reticulum membrane</location>
        <topology evidence="1">Multi-pass membrane protein</topology>
    </subcellularLocation>
</comment>
<dbReference type="FunFam" id="3.10.120.10:FF:000003">
    <property type="entry name" value="membrane-associated progesterone receptor component 1"/>
    <property type="match status" value="1"/>
</dbReference>
<evidence type="ECO:0000256" key="1">
    <source>
        <dbReference type="ARBA" id="ARBA00004477"/>
    </source>
</evidence>
<dbReference type="Gene3D" id="3.10.120.10">
    <property type="entry name" value="Cytochrome b5-like heme/steroid binding domain"/>
    <property type="match status" value="1"/>
</dbReference>
<organism evidence="12 13">
    <name type="scientific">Populus alba x Populus x berolinensis</name>
    <dbReference type="NCBI Taxonomy" id="444605"/>
    <lineage>
        <taxon>Eukaryota</taxon>
        <taxon>Viridiplantae</taxon>
        <taxon>Streptophyta</taxon>
        <taxon>Embryophyta</taxon>
        <taxon>Tracheophyta</taxon>
        <taxon>Spermatophyta</taxon>
        <taxon>Magnoliopsida</taxon>
        <taxon>eudicotyledons</taxon>
        <taxon>Gunneridae</taxon>
        <taxon>Pentapetalae</taxon>
        <taxon>rosids</taxon>
        <taxon>fabids</taxon>
        <taxon>Malpighiales</taxon>
        <taxon>Salicaceae</taxon>
        <taxon>Saliceae</taxon>
        <taxon>Populus</taxon>
    </lineage>
</organism>
<feature type="domain" description="Cytochrome b5 heme-binding" evidence="11">
    <location>
        <begin position="285"/>
        <end position="381"/>
    </location>
</feature>
<dbReference type="InterPro" id="IPR009445">
    <property type="entry name" value="TMEM85/Emc4"/>
</dbReference>
<dbReference type="SUPFAM" id="SSF55856">
    <property type="entry name" value="Cytochrome b5-like heme/steroid binding domain"/>
    <property type="match status" value="1"/>
</dbReference>
<proteinExistence type="inferred from homology"/>
<dbReference type="Pfam" id="PF06417">
    <property type="entry name" value="EMC4"/>
    <property type="match status" value="1"/>
</dbReference>
<dbReference type="EMBL" id="JAQIZT010000018">
    <property type="protein sequence ID" value="KAJ6957005.1"/>
    <property type="molecule type" value="Genomic_DNA"/>
</dbReference>
<keyword evidence="5" id="KW-0256">Endoplasmic reticulum</keyword>
<comment type="caution">
    <text evidence="12">The sequence shown here is derived from an EMBL/GenBank/DDBJ whole genome shotgun (WGS) entry which is preliminary data.</text>
</comment>
<evidence type="ECO:0000256" key="3">
    <source>
        <dbReference type="ARBA" id="ARBA00020820"/>
    </source>
</evidence>
<dbReference type="Proteomes" id="UP001164929">
    <property type="component" value="Chromosome 18"/>
</dbReference>
<comment type="similarity">
    <text evidence="2">Belongs to the EMC4 family.</text>
</comment>
<evidence type="ECO:0000256" key="2">
    <source>
        <dbReference type="ARBA" id="ARBA00007715"/>
    </source>
</evidence>
<sequence>MDKGKAVMGSGRRWAVDFTDNSTTPSSRDIPDPPGFNRASQEQDDSAVTKQKKDAEANWKSQKAWEVAQAPFKNLLMMGFMMWMAGNTVHLFSIGITFSALWQPIGALQGVGKVFEPYKDSKVDLLAPKLIFIALNLGGLALGIWKLNTLGLLPTHVSDWVSSLPPAKRLPQLAAGYNPRSLSQGHQLSVILRLNIQVVVFLCADALLLYHHSPSGGEKEVAMAGPDLDLFLDGGLLFMGVVTMTMYHLGCFKFLKPIKHNRLGLPTTLSLSLYLVIYQNAPMDFTADQLLQYNGTNPSNPIYVAIKGRVFDVTTGKSFYGPGGSYAMFAGKDASRALAKMSKNDEDITSSLHGLTEKEIGVLDDWEKKFEAKYPVVGRVVS</sequence>
<feature type="transmembrane region" description="Helical" evidence="10">
    <location>
        <begin position="125"/>
        <end position="145"/>
    </location>
</feature>
<accession>A0AAD6LAC1</accession>
<reference evidence="12 13" key="1">
    <citation type="journal article" date="2023" name="Mol. Ecol. Resour.">
        <title>Chromosome-level genome assembly of a triploid poplar Populus alba 'Berolinensis'.</title>
        <authorList>
            <person name="Chen S."/>
            <person name="Yu Y."/>
            <person name="Wang X."/>
            <person name="Wang S."/>
            <person name="Zhang T."/>
            <person name="Zhou Y."/>
            <person name="He R."/>
            <person name="Meng N."/>
            <person name="Wang Y."/>
            <person name="Liu W."/>
            <person name="Liu Z."/>
            <person name="Liu J."/>
            <person name="Guo Q."/>
            <person name="Huang H."/>
            <person name="Sederoff R.R."/>
            <person name="Wang G."/>
            <person name="Qu G."/>
            <person name="Chen S."/>
        </authorList>
    </citation>
    <scope>NUCLEOTIDE SEQUENCE [LARGE SCALE GENOMIC DNA]</scope>
    <source>
        <strain evidence="12">SC-2020</strain>
    </source>
</reference>